<comment type="subcellular location">
    <subcellularLocation>
        <location evidence="1">Nucleus</location>
    </subcellularLocation>
</comment>
<dbReference type="OrthoDB" id="6362124at2759"/>
<keyword evidence="10" id="KW-0539">Nucleus</keyword>
<evidence type="ECO:0000256" key="3">
    <source>
        <dbReference type="ARBA" id="ARBA00022723"/>
    </source>
</evidence>
<dbReference type="SMART" id="SM00355">
    <property type="entry name" value="ZnF_C2H2"/>
    <property type="match status" value="3"/>
</dbReference>
<organism evidence="13 14">
    <name type="scientific">Armadillidium nasatum</name>
    <dbReference type="NCBI Taxonomy" id="96803"/>
    <lineage>
        <taxon>Eukaryota</taxon>
        <taxon>Metazoa</taxon>
        <taxon>Ecdysozoa</taxon>
        <taxon>Arthropoda</taxon>
        <taxon>Crustacea</taxon>
        <taxon>Multicrustacea</taxon>
        <taxon>Malacostraca</taxon>
        <taxon>Eumalacostraca</taxon>
        <taxon>Peracarida</taxon>
        <taxon>Isopoda</taxon>
        <taxon>Oniscidea</taxon>
        <taxon>Crinocheta</taxon>
        <taxon>Armadillidiidae</taxon>
        <taxon>Armadillidium</taxon>
    </lineage>
</organism>
<evidence type="ECO:0000256" key="2">
    <source>
        <dbReference type="ARBA" id="ARBA00006991"/>
    </source>
</evidence>
<gene>
    <name evidence="13" type="primary">Sp1</name>
    <name evidence="13" type="ORF">Anas_03894</name>
</gene>
<dbReference type="GO" id="GO:0008270">
    <property type="term" value="F:zinc ion binding"/>
    <property type="evidence" value="ECO:0007669"/>
    <property type="project" value="UniProtKB-KW"/>
</dbReference>
<dbReference type="PANTHER" id="PTHR23235:SF139">
    <property type="entry name" value="HUCKEBEIN"/>
    <property type="match status" value="1"/>
</dbReference>
<evidence type="ECO:0000256" key="7">
    <source>
        <dbReference type="ARBA" id="ARBA00023015"/>
    </source>
</evidence>
<feature type="domain" description="C2H2-type" evidence="12">
    <location>
        <begin position="239"/>
        <end position="268"/>
    </location>
</feature>
<dbReference type="Proteomes" id="UP000326759">
    <property type="component" value="Unassembled WGS sequence"/>
</dbReference>
<keyword evidence="3" id="KW-0479">Metal-binding</keyword>
<protein>
    <submittedName>
        <fullName evidence="13">Transcription factor Sp1</fullName>
    </submittedName>
</protein>
<proteinExistence type="inferred from homology"/>
<sequence>MNIFRPWQMGSSSNLSDKEEMYNKEKEFINIYEKPSTSDISDYIKEEGKKLLTKLVEKNPTDQDFINKTKINIENNRKFNENPLSLSESLVSSSTSSTDEFSKTESSEKILRKNLKRKHEEYDEKSFKKSKKEIVKPAFVLPTSPSSLPVSSSSCIFQRIPQIGVPLHPGNSFMPSNHSFGSLVPLLEPPIFVPAAEVERVCARRPRPKRFTCDECGAAFSNRGQLSGHCRIHTGERPFRCNQPGCGKKFTRNEELTRHRRIHSGLRPFACTICPKRFGRKDHLKKHLRTHTRHVMPQFPPLQHYEQLHHIQQVQHLQQLHHLQQMQHFQFPIPVMSLPQDPKSIPL</sequence>
<dbReference type="EMBL" id="SEYY01017991">
    <property type="protein sequence ID" value="KAB7499519.1"/>
    <property type="molecule type" value="Genomic_DNA"/>
</dbReference>
<keyword evidence="8" id="KW-0238">DNA-binding</keyword>
<dbReference type="AlphaFoldDB" id="A0A5N5T0N0"/>
<dbReference type="PANTHER" id="PTHR23235">
    <property type="entry name" value="KRUEPPEL-LIKE TRANSCRIPTION FACTOR"/>
    <property type="match status" value="1"/>
</dbReference>
<evidence type="ECO:0000256" key="6">
    <source>
        <dbReference type="ARBA" id="ARBA00022833"/>
    </source>
</evidence>
<dbReference type="SUPFAM" id="SSF57667">
    <property type="entry name" value="beta-beta-alpha zinc fingers"/>
    <property type="match status" value="2"/>
</dbReference>
<evidence type="ECO:0000313" key="13">
    <source>
        <dbReference type="EMBL" id="KAB7499519.1"/>
    </source>
</evidence>
<accession>A0A5N5T0N0</accession>
<dbReference type="FunFam" id="3.30.160.60:FF:001370">
    <property type="entry name" value="Zinc finger protein"/>
    <property type="match status" value="1"/>
</dbReference>
<evidence type="ECO:0000256" key="9">
    <source>
        <dbReference type="ARBA" id="ARBA00023163"/>
    </source>
</evidence>
<dbReference type="GO" id="GO:0005634">
    <property type="term" value="C:nucleus"/>
    <property type="evidence" value="ECO:0007669"/>
    <property type="project" value="UniProtKB-SubCell"/>
</dbReference>
<comment type="similarity">
    <text evidence="2">Belongs to the krueppel C2H2-type zinc-finger protein family.</text>
</comment>
<dbReference type="Gene3D" id="3.30.160.60">
    <property type="entry name" value="Classic Zinc Finger"/>
    <property type="match status" value="3"/>
</dbReference>
<name>A0A5N5T0N0_9CRUS</name>
<evidence type="ECO:0000256" key="5">
    <source>
        <dbReference type="ARBA" id="ARBA00022771"/>
    </source>
</evidence>
<dbReference type="GO" id="GO:0000981">
    <property type="term" value="F:DNA-binding transcription factor activity, RNA polymerase II-specific"/>
    <property type="evidence" value="ECO:0007669"/>
    <property type="project" value="TreeGrafter"/>
</dbReference>
<keyword evidence="5 11" id="KW-0863">Zinc-finger</keyword>
<feature type="domain" description="C2H2-type" evidence="12">
    <location>
        <begin position="269"/>
        <end position="296"/>
    </location>
</feature>
<evidence type="ECO:0000256" key="4">
    <source>
        <dbReference type="ARBA" id="ARBA00022737"/>
    </source>
</evidence>
<keyword evidence="7" id="KW-0805">Transcription regulation</keyword>
<evidence type="ECO:0000313" key="14">
    <source>
        <dbReference type="Proteomes" id="UP000326759"/>
    </source>
</evidence>
<dbReference type="PROSITE" id="PS50157">
    <property type="entry name" value="ZINC_FINGER_C2H2_2"/>
    <property type="match status" value="3"/>
</dbReference>
<feature type="domain" description="C2H2-type" evidence="12">
    <location>
        <begin position="211"/>
        <end position="238"/>
    </location>
</feature>
<comment type="caution">
    <text evidence="13">The sequence shown here is derived from an EMBL/GenBank/DDBJ whole genome shotgun (WGS) entry which is preliminary data.</text>
</comment>
<evidence type="ECO:0000256" key="11">
    <source>
        <dbReference type="PROSITE-ProRule" id="PRU00042"/>
    </source>
</evidence>
<keyword evidence="14" id="KW-1185">Reference proteome</keyword>
<dbReference type="FunFam" id="3.30.160.60:FF:000257">
    <property type="entry name" value="ZXD family zinc finger C"/>
    <property type="match status" value="1"/>
</dbReference>
<dbReference type="GO" id="GO:0000978">
    <property type="term" value="F:RNA polymerase II cis-regulatory region sequence-specific DNA binding"/>
    <property type="evidence" value="ECO:0007669"/>
    <property type="project" value="TreeGrafter"/>
</dbReference>
<evidence type="ECO:0000259" key="12">
    <source>
        <dbReference type="PROSITE" id="PS50157"/>
    </source>
</evidence>
<reference evidence="13 14" key="1">
    <citation type="journal article" date="2019" name="PLoS Biol.">
        <title>Sex chromosomes control vertical transmission of feminizing Wolbachia symbionts in an isopod.</title>
        <authorList>
            <person name="Becking T."/>
            <person name="Chebbi M.A."/>
            <person name="Giraud I."/>
            <person name="Moumen B."/>
            <person name="Laverre T."/>
            <person name="Caubet Y."/>
            <person name="Peccoud J."/>
            <person name="Gilbert C."/>
            <person name="Cordaux R."/>
        </authorList>
    </citation>
    <scope>NUCLEOTIDE SEQUENCE [LARGE SCALE GENOMIC DNA]</scope>
    <source>
        <strain evidence="13">ANa2</strain>
        <tissue evidence="13">Whole body excluding digestive tract and cuticle</tissue>
    </source>
</reference>
<evidence type="ECO:0000256" key="1">
    <source>
        <dbReference type="ARBA" id="ARBA00004123"/>
    </source>
</evidence>
<dbReference type="PROSITE" id="PS00028">
    <property type="entry name" value="ZINC_FINGER_C2H2_1"/>
    <property type="match status" value="3"/>
</dbReference>
<dbReference type="FunFam" id="3.30.160.60:FF:000145">
    <property type="entry name" value="Zinc finger protein 574"/>
    <property type="match status" value="1"/>
</dbReference>
<keyword evidence="9" id="KW-0804">Transcription</keyword>
<dbReference type="InterPro" id="IPR013087">
    <property type="entry name" value="Znf_C2H2_type"/>
</dbReference>
<evidence type="ECO:0000256" key="8">
    <source>
        <dbReference type="ARBA" id="ARBA00023125"/>
    </source>
</evidence>
<keyword evidence="4" id="KW-0677">Repeat</keyword>
<evidence type="ECO:0000256" key="10">
    <source>
        <dbReference type="ARBA" id="ARBA00023242"/>
    </source>
</evidence>
<dbReference type="Pfam" id="PF00096">
    <property type="entry name" value="zf-C2H2"/>
    <property type="match status" value="3"/>
</dbReference>
<keyword evidence="6" id="KW-0862">Zinc</keyword>
<dbReference type="InterPro" id="IPR036236">
    <property type="entry name" value="Znf_C2H2_sf"/>
</dbReference>